<dbReference type="InterPro" id="IPR052202">
    <property type="entry name" value="Yeast_MetPath_Reg"/>
</dbReference>
<evidence type="ECO:0000256" key="7">
    <source>
        <dbReference type="ARBA" id="ARBA00023242"/>
    </source>
</evidence>
<keyword evidence="5" id="KW-0238">DNA-binding</keyword>
<dbReference type="GO" id="GO:0005634">
    <property type="term" value="C:nucleus"/>
    <property type="evidence" value="ECO:0007669"/>
    <property type="project" value="UniProtKB-SubCell"/>
</dbReference>
<evidence type="ECO:0000256" key="4">
    <source>
        <dbReference type="ARBA" id="ARBA00023015"/>
    </source>
</evidence>
<dbReference type="GO" id="GO:0006351">
    <property type="term" value="P:DNA-templated transcription"/>
    <property type="evidence" value="ECO:0007669"/>
    <property type="project" value="InterPro"/>
</dbReference>
<name>A0A507QRR4_MONPU</name>
<dbReference type="OrthoDB" id="4221855at2759"/>
<evidence type="ECO:0000313" key="11">
    <source>
        <dbReference type="EMBL" id="TQB69677.1"/>
    </source>
</evidence>
<keyword evidence="7" id="KW-0539">Nucleus</keyword>
<dbReference type="SUPFAM" id="SSF57701">
    <property type="entry name" value="Zn2/Cys6 DNA-binding domain"/>
    <property type="match status" value="1"/>
</dbReference>
<evidence type="ECO:0000256" key="8">
    <source>
        <dbReference type="SAM" id="MobiDB-lite"/>
    </source>
</evidence>
<dbReference type="EMBL" id="VIFY01000141">
    <property type="protein sequence ID" value="TQB69677.1"/>
    <property type="molecule type" value="Genomic_DNA"/>
</dbReference>
<reference evidence="11 12" key="1">
    <citation type="submission" date="2019-06" db="EMBL/GenBank/DDBJ databases">
        <title>Wine fermentation using esterase from Monascus purpureus.</title>
        <authorList>
            <person name="Geng C."/>
            <person name="Zhang Y."/>
        </authorList>
    </citation>
    <scope>NUCLEOTIDE SEQUENCE [LARGE SCALE GENOMIC DNA]</scope>
    <source>
        <strain evidence="11">HQ1</strain>
    </source>
</reference>
<feature type="domain" description="Zn(2)-C6 fungal-type" evidence="10">
    <location>
        <begin position="12"/>
        <end position="42"/>
    </location>
</feature>
<keyword evidence="3" id="KW-0862">Zinc</keyword>
<evidence type="ECO:0000313" key="12">
    <source>
        <dbReference type="Proteomes" id="UP000319663"/>
    </source>
</evidence>
<dbReference type="AlphaFoldDB" id="A0A507QRR4"/>
<dbReference type="Pfam" id="PF04082">
    <property type="entry name" value="Fungal_trans"/>
    <property type="match status" value="1"/>
</dbReference>
<gene>
    <name evidence="11" type="ORF">MPDQ_001542</name>
</gene>
<proteinExistence type="predicted"/>
<sequence length="771" mass="86702">MGSRQANLSTHACQRCYSRKTKCDRRHPQCSACARSKSLCQYSNKRVDRPLSQECLQGLEKRLRTLEHSNDQLRQRLAWQSPQIHRDPELLENRSVPSAPRISGADRTLRCESSGAPATPVSREDGPGYRERLHEPLHRTPGESTRYLGYSNGADFVQVVERVVESSVGSGDLLQRVTEKHSATETSSPVIRHPETRSQVPLPRLVDQVVAMPLINAYFEHWHLTFPLIYRPAFMEMVQRIYADPQVYYNDTGSAFAFDIILALGLASSKRFEWSFGDTESYLTRASDRLDALCKTRDMRSLQALLLCSEYGIHASLRDTSSEIWHLLGRATSLCMELGLQKGSSTPLPHCDIHLTGLVPQSVQVEMQRRCFWCYHNLERIVSISLGRPLALHEDDIEVPLPSHLEDNLLETGVTMSRGGAHAADELTSSSPFLQHIRLRKIQARIHRTMYTSRVSQTLPTSAKQSLRKELSDELDRWLGQVPSLPLPSNSNNSRPVISSGFLHPSWYQALYYSAYLLLYRPSTMFPAATSFDADSEGNDVLQTVWNSSRNVLAKYLEVLQARCLNYSWVCLYTIFMAGLANVYSVGRCAQRRKQGIAGFLPPYLDVVADIRDCSNILTAICERWDDVRSSCEIFNRLSMSALRVLTSASFPRDGDIVLNLDKPGYNSPTSGNVDPVRGPGHCPPGFQQCEHGLELSSSTYAHSSLDSEAGCYDPTAQLCPLEQQSPEELGNFLGFQELSQDMQDSVHDMNGDSHRSNEVMLGFSQDWFGR</sequence>
<dbReference type="InterPro" id="IPR001138">
    <property type="entry name" value="Zn2Cys6_DnaBD"/>
</dbReference>
<dbReference type="GO" id="GO:0008270">
    <property type="term" value="F:zinc ion binding"/>
    <property type="evidence" value="ECO:0007669"/>
    <property type="project" value="InterPro"/>
</dbReference>
<organism evidence="11 12">
    <name type="scientific">Monascus purpureus</name>
    <name type="common">Red mold</name>
    <name type="synonym">Monascus anka</name>
    <dbReference type="NCBI Taxonomy" id="5098"/>
    <lineage>
        <taxon>Eukaryota</taxon>
        <taxon>Fungi</taxon>
        <taxon>Dikarya</taxon>
        <taxon>Ascomycota</taxon>
        <taxon>Pezizomycotina</taxon>
        <taxon>Eurotiomycetes</taxon>
        <taxon>Eurotiomycetidae</taxon>
        <taxon>Eurotiales</taxon>
        <taxon>Aspergillaceae</taxon>
        <taxon>Monascus</taxon>
    </lineage>
</organism>
<dbReference type="PROSITE" id="PS50048">
    <property type="entry name" value="ZN2_CY6_FUNGAL_2"/>
    <property type="match status" value="1"/>
</dbReference>
<evidence type="ECO:0000256" key="2">
    <source>
        <dbReference type="ARBA" id="ARBA00022723"/>
    </source>
</evidence>
<dbReference type="InterPro" id="IPR036864">
    <property type="entry name" value="Zn2-C6_fun-type_DNA-bd_sf"/>
</dbReference>
<evidence type="ECO:0000256" key="1">
    <source>
        <dbReference type="ARBA" id="ARBA00004123"/>
    </source>
</evidence>
<keyword evidence="9" id="KW-0812">Transmembrane</keyword>
<keyword evidence="4" id="KW-0805">Transcription regulation</keyword>
<comment type="caution">
    <text evidence="11">The sequence shown here is derived from an EMBL/GenBank/DDBJ whole genome shotgun (WGS) entry which is preliminary data.</text>
</comment>
<keyword evidence="9" id="KW-1133">Transmembrane helix</keyword>
<evidence type="ECO:0000259" key="10">
    <source>
        <dbReference type="PROSITE" id="PS50048"/>
    </source>
</evidence>
<dbReference type="SMART" id="SM00906">
    <property type="entry name" value="Fungal_trans"/>
    <property type="match status" value="1"/>
</dbReference>
<dbReference type="GO" id="GO:0000981">
    <property type="term" value="F:DNA-binding transcription factor activity, RNA polymerase II-specific"/>
    <property type="evidence" value="ECO:0007669"/>
    <property type="project" value="InterPro"/>
</dbReference>
<dbReference type="Gene3D" id="4.10.240.10">
    <property type="entry name" value="Zn(2)-C6 fungal-type DNA-binding domain"/>
    <property type="match status" value="1"/>
</dbReference>
<dbReference type="GO" id="GO:0045944">
    <property type="term" value="P:positive regulation of transcription by RNA polymerase II"/>
    <property type="evidence" value="ECO:0007669"/>
    <property type="project" value="TreeGrafter"/>
</dbReference>
<dbReference type="CDD" id="cd12148">
    <property type="entry name" value="fungal_TF_MHR"/>
    <property type="match status" value="1"/>
</dbReference>
<keyword evidence="6" id="KW-0804">Transcription</keyword>
<keyword evidence="12" id="KW-1185">Reference proteome</keyword>
<accession>A0A507QRR4</accession>
<dbReference type="PANTHER" id="PTHR47782">
    <property type="entry name" value="ZN(II)2CYS6 TRANSCRIPTION FACTOR (EUROFUNG)-RELATED"/>
    <property type="match status" value="1"/>
</dbReference>
<keyword evidence="2" id="KW-0479">Metal-binding</keyword>
<feature type="transmembrane region" description="Helical" evidence="9">
    <location>
        <begin position="567"/>
        <end position="587"/>
    </location>
</feature>
<evidence type="ECO:0000256" key="6">
    <source>
        <dbReference type="ARBA" id="ARBA00023163"/>
    </source>
</evidence>
<dbReference type="Proteomes" id="UP000319663">
    <property type="component" value="Unassembled WGS sequence"/>
</dbReference>
<evidence type="ECO:0000256" key="5">
    <source>
        <dbReference type="ARBA" id="ARBA00023125"/>
    </source>
</evidence>
<evidence type="ECO:0000256" key="3">
    <source>
        <dbReference type="ARBA" id="ARBA00022833"/>
    </source>
</evidence>
<dbReference type="InterPro" id="IPR007219">
    <property type="entry name" value="XnlR_reg_dom"/>
</dbReference>
<dbReference type="STRING" id="5098.A0A507QRR4"/>
<comment type="subcellular location">
    <subcellularLocation>
        <location evidence="1">Nucleus</location>
    </subcellularLocation>
</comment>
<evidence type="ECO:0000256" key="9">
    <source>
        <dbReference type="SAM" id="Phobius"/>
    </source>
</evidence>
<feature type="region of interest" description="Disordered" evidence="8">
    <location>
        <begin position="96"/>
        <end position="128"/>
    </location>
</feature>
<dbReference type="Pfam" id="PF00172">
    <property type="entry name" value="Zn_clus"/>
    <property type="match status" value="1"/>
</dbReference>
<keyword evidence="9" id="KW-0472">Membrane</keyword>
<dbReference type="SMART" id="SM00066">
    <property type="entry name" value="GAL4"/>
    <property type="match status" value="1"/>
</dbReference>
<dbReference type="GO" id="GO:0043565">
    <property type="term" value="F:sequence-specific DNA binding"/>
    <property type="evidence" value="ECO:0007669"/>
    <property type="project" value="TreeGrafter"/>
</dbReference>
<protein>
    <recommendedName>
        <fullName evidence="10">Zn(2)-C6 fungal-type domain-containing protein</fullName>
    </recommendedName>
</protein>
<dbReference type="CDD" id="cd00067">
    <property type="entry name" value="GAL4"/>
    <property type="match status" value="1"/>
</dbReference>
<dbReference type="PANTHER" id="PTHR47782:SF12">
    <property type="entry name" value="ZN(II)2CYS6 TRANSCRIPTION FACTOR (EUROFUNG)"/>
    <property type="match status" value="1"/>
</dbReference>